<organism evidence="3 4">
    <name type="scientific">Viridothelium virens</name>
    <name type="common">Speckled blister lichen</name>
    <name type="synonym">Trypethelium virens</name>
    <dbReference type="NCBI Taxonomy" id="1048519"/>
    <lineage>
        <taxon>Eukaryota</taxon>
        <taxon>Fungi</taxon>
        <taxon>Dikarya</taxon>
        <taxon>Ascomycota</taxon>
        <taxon>Pezizomycotina</taxon>
        <taxon>Dothideomycetes</taxon>
        <taxon>Dothideomycetes incertae sedis</taxon>
        <taxon>Trypetheliales</taxon>
        <taxon>Trypetheliaceae</taxon>
        <taxon>Viridothelium</taxon>
    </lineage>
</organism>
<feature type="compositionally biased region" description="Polar residues" evidence="1">
    <location>
        <begin position="59"/>
        <end position="70"/>
    </location>
</feature>
<dbReference type="Proteomes" id="UP000800092">
    <property type="component" value="Unassembled WGS sequence"/>
</dbReference>
<feature type="transmembrane region" description="Helical" evidence="2">
    <location>
        <begin position="282"/>
        <end position="305"/>
    </location>
</feature>
<name>A0A6A6HAI4_VIRVR</name>
<protein>
    <submittedName>
        <fullName evidence="3">Uncharacterized protein</fullName>
    </submittedName>
</protein>
<keyword evidence="2" id="KW-1133">Transmembrane helix</keyword>
<dbReference type="OrthoDB" id="5360701at2759"/>
<evidence type="ECO:0000313" key="3">
    <source>
        <dbReference type="EMBL" id="KAF2234839.1"/>
    </source>
</evidence>
<keyword evidence="4" id="KW-1185">Reference proteome</keyword>
<reference evidence="3" key="1">
    <citation type="journal article" date="2020" name="Stud. Mycol.">
        <title>101 Dothideomycetes genomes: a test case for predicting lifestyles and emergence of pathogens.</title>
        <authorList>
            <person name="Haridas S."/>
            <person name="Albert R."/>
            <person name="Binder M."/>
            <person name="Bloem J."/>
            <person name="Labutti K."/>
            <person name="Salamov A."/>
            <person name="Andreopoulos B."/>
            <person name="Baker S."/>
            <person name="Barry K."/>
            <person name="Bills G."/>
            <person name="Bluhm B."/>
            <person name="Cannon C."/>
            <person name="Castanera R."/>
            <person name="Culley D."/>
            <person name="Daum C."/>
            <person name="Ezra D."/>
            <person name="Gonzalez J."/>
            <person name="Henrissat B."/>
            <person name="Kuo A."/>
            <person name="Liang C."/>
            <person name="Lipzen A."/>
            <person name="Lutzoni F."/>
            <person name="Magnuson J."/>
            <person name="Mondo S."/>
            <person name="Nolan M."/>
            <person name="Ohm R."/>
            <person name="Pangilinan J."/>
            <person name="Park H.-J."/>
            <person name="Ramirez L."/>
            <person name="Alfaro M."/>
            <person name="Sun H."/>
            <person name="Tritt A."/>
            <person name="Yoshinaga Y."/>
            <person name="Zwiers L.-H."/>
            <person name="Turgeon B."/>
            <person name="Goodwin S."/>
            <person name="Spatafora J."/>
            <person name="Crous P."/>
            <person name="Grigoriev I."/>
        </authorList>
    </citation>
    <scope>NUCLEOTIDE SEQUENCE</scope>
    <source>
        <strain evidence="3">Tuck. ex Michener</strain>
    </source>
</reference>
<evidence type="ECO:0000256" key="1">
    <source>
        <dbReference type="SAM" id="MobiDB-lite"/>
    </source>
</evidence>
<proteinExistence type="predicted"/>
<evidence type="ECO:0000256" key="2">
    <source>
        <dbReference type="SAM" id="Phobius"/>
    </source>
</evidence>
<evidence type="ECO:0000313" key="4">
    <source>
        <dbReference type="Proteomes" id="UP000800092"/>
    </source>
</evidence>
<dbReference type="AlphaFoldDB" id="A0A6A6HAI4"/>
<sequence length="415" mass="45631">MQLNSLSRAGVGSVCQICQFYSAYQRLQTRRIQTLAAHFRPPSNQASRVPLLNSRRTRQASSSRKAQSTTWRRHFNDRPQAALAHAAIGIGELQREADRILKHEKVPSEEETLAVLRKFEGVTDSILGENRGEQIESQGRDGTPASALLSLDGKPSPPISAGKTVELISNLAYTVVKHPTVFISPQILQVYTTLQASLQRPSTLPEIFDLYASKPIPQPNTYPIKYTTPNHAAAANAIPYRLATLAINSAITTKSLPTALSIIETSFRAPAYQRSKALKSGLPPIIGFSLAPFAAYALASHFSLLSNALDPAIATPAAAAGILAYVGCVGTIGFVAIATANDQMRRVTWVDGTRLWERWIREEERAAVDRVALAWGLRGTDRWGEEEGPEWEFLREWVSMRGMVLDRVSLMEGME</sequence>
<gene>
    <name evidence="3" type="ORF">EV356DRAFT_501083</name>
</gene>
<keyword evidence="2" id="KW-0472">Membrane</keyword>
<feature type="region of interest" description="Disordered" evidence="1">
    <location>
        <begin position="43"/>
        <end position="71"/>
    </location>
</feature>
<keyword evidence="2" id="KW-0812">Transmembrane</keyword>
<feature type="transmembrane region" description="Helical" evidence="2">
    <location>
        <begin position="317"/>
        <end position="338"/>
    </location>
</feature>
<accession>A0A6A6HAI4</accession>
<dbReference type="EMBL" id="ML991795">
    <property type="protein sequence ID" value="KAF2234839.1"/>
    <property type="molecule type" value="Genomic_DNA"/>
</dbReference>